<keyword evidence="2" id="KW-0732">Signal</keyword>
<dbReference type="Proteomes" id="UP000694680">
    <property type="component" value="Chromosome 8"/>
</dbReference>
<dbReference type="PANTHER" id="PTHR24253">
    <property type="entry name" value="TRANSMEMBRANE PROTEASE SERINE"/>
    <property type="match status" value="1"/>
</dbReference>
<dbReference type="InterPro" id="IPR009003">
    <property type="entry name" value="Peptidase_S1_PA"/>
</dbReference>
<dbReference type="AlphaFoldDB" id="A0A8C5E4M9"/>
<dbReference type="GO" id="GO:0004252">
    <property type="term" value="F:serine-type endopeptidase activity"/>
    <property type="evidence" value="ECO:0007669"/>
    <property type="project" value="InterPro"/>
</dbReference>
<dbReference type="Ensembl" id="ENSGWIT00000018101.1">
    <property type="protein sequence ID" value="ENSGWIP00000016390.1"/>
    <property type="gene ID" value="ENSGWIG00000009160.1"/>
</dbReference>
<organism evidence="9 10">
    <name type="scientific">Gouania willdenowi</name>
    <name type="common">Blunt-snouted clingfish</name>
    <name type="synonym">Lepadogaster willdenowi</name>
    <dbReference type="NCBI Taxonomy" id="441366"/>
    <lineage>
        <taxon>Eukaryota</taxon>
        <taxon>Metazoa</taxon>
        <taxon>Chordata</taxon>
        <taxon>Craniata</taxon>
        <taxon>Vertebrata</taxon>
        <taxon>Euteleostomi</taxon>
        <taxon>Actinopterygii</taxon>
        <taxon>Neopterygii</taxon>
        <taxon>Teleostei</taxon>
        <taxon>Neoteleostei</taxon>
        <taxon>Acanthomorphata</taxon>
        <taxon>Ovalentaria</taxon>
        <taxon>Blenniimorphae</taxon>
        <taxon>Blenniiformes</taxon>
        <taxon>Gobiesocoidei</taxon>
        <taxon>Gobiesocidae</taxon>
        <taxon>Gobiesocinae</taxon>
        <taxon>Gouania</taxon>
    </lineage>
</organism>
<dbReference type="InterPro" id="IPR033116">
    <property type="entry name" value="TRYPSIN_SER"/>
</dbReference>
<evidence type="ECO:0000256" key="1">
    <source>
        <dbReference type="ARBA" id="ARBA00022670"/>
    </source>
</evidence>
<proteinExistence type="predicted"/>
<dbReference type="InterPro" id="IPR043504">
    <property type="entry name" value="Peptidase_S1_PA_chymotrypsin"/>
</dbReference>
<dbReference type="InterPro" id="IPR001314">
    <property type="entry name" value="Peptidase_S1A"/>
</dbReference>
<dbReference type="PANTHER" id="PTHR24253:SF144">
    <property type="entry name" value="CHYMOTRYPSIN-LIKE PROTEASE CTRL-1-RELATED"/>
    <property type="match status" value="1"/>
</dbReference>
<dbReference type="CDD" id="cd00190">
    <property type="entry name" value="Tryp_SPc"/>
    <property type="match status" value="1"/>
</dbReference>
<reference evidence="9" key="3">
    <citation type="submission" date="2025-09" db="UniProtKB">
        <authorList>
            <consortium name="Ensembl"/>
        </authorList>
    </citation>
    <scope>IDENTIFICATION</scope>
</reference>
<dbReference type="GO" id="GO:0006508">
    <property type="term" value="P:proteolysis"/>
    <property type="evidence" value="ECO:0007669"/>
    <property type="project" value="UniProtKB-KW"/>
</dbReference>
<dbReference type="FunFam" id="2.40.10.10:FF:000024">
    <property type="entry name" value="Serine protease 53"/>
    <property type="match status" value="1"/>
</dbReference>
<dbReference type="PROSITE" id="PS00135">
    <property type="entry name" value="TRYPSIN_SER"/>
    <property type="match status" value="1"/>
</dbReference>
<evidence type="ECO:0000313" key="10">
    <source>
        <dbReference type="Proteomes" id="UP000694680"/>
    </source>
</evidence>
<sequence length="302" mass="32974">FRFNAFFCTSIYVVKCRIMFCGQASLNTRIVGGENAPEGAWPWQASFHFNNNHFCGGSLINSQWVLSAAHCFESNPSMVNLRVYLGRQSQQLANINEVVREVSQIILHPDYDNTPSNNDIALIQMSSTVTFTDYIRPVCLAAQDSVFEAGLIVWVTGWGTIRTGVSLPFPQTLQEVDVPIVSNAECVGSYNTLTNNMLCAGQEGKDSCQGDSGGPLVVKSGSLWLEAGVVSFGRGCALAEFPGVYARVSQYQSWVSEQVGSDKPGFLLFNSSTLGSDASPFHPRLIVPLIMSVLPLVFSFFI</sequence>
<name>A0A8C5E4M9_GOUWI</name>
<dbReference type="PROSITE" id="PS50240">
    <property type="entry name" value="TRYPSIN_DOM"/>
    <property type="match status" value="1"/>
</dbReference>
<dbReference type="PROSITE" id="PS00134">
    <property type="entry name" value="TRYPSIN_HIS"/>
    <property type="match status" value="1"/>
</dbReference>
<protein>
    <recommendedName>
        <fullName evidence="8">Peptidase S1 domain-containing protein</fullName>
    </recommendedName>
</protein>
<dbReference type="PRINTS" id="PR00722">
    <property type="entry name" value="CHYMOTRYPSIN"/>
</dbReference>
<evidence type="ECO:0000313" key="9">
    <source>
        <dbReference type="Ensembl" id="ENSGWIP00000016390.1"/>
    </source>
</evidence>
<keyword evidence="6" id="KW-0325">Glycoprotein</keyword>
<keyword evidence="5" id="KW-1015">Disulfide bond</keyword>
<evidence type="ECO:0000256" key="5">
    <source>
        <dbReference type="ARBA" id="ARBA00023157"/>
    </source>
</evidence>
<evidence type="ECO:0000259" key="8">
    <source>
        <dbReference type="PROSITE" id="PS50240"/>
    </source>
</evidence>
<keyword evidence="3 7" id="KW-0378">Hydrolase</keyword>
<dbReference type="Pfam" id="PF00089">
    <property type="entry name" value="Trypsin"/>
    <property type="match status" value="1"/>
</dbReference>
<keyword evidence="1 7" id="KW-0645">Protease</keyword>
<dbReference type="InterPro" id="IPR001254">
    <property type="entry name" value="Trypsin_dom"/>
</dbReference>
<reference evidence="9" key="1">
    <citation type="submission" date="2020-06" db="EMBL/GenBank/DDBJ databases">
        <authorList>
            <consortium name="Wellcome Sanger Institute Data Sharing"/>
        </authorList>
    </citation>
    <scope>NUCLEOTIDE SEQUENCE [LARGE SCALE GENOMIC DNA]</scope>
</reference>
<dbReference type="SMART" id="SM00020">
    <property type="entry name" value="Tryp_SPc"/>
    <property type="match status" value="1"/>
</dbReference>
<evidence type="ECO:0000256" key="7">
    <source>
        <dbReference type="RuleBase" id="RU363034"/>
    </source>
</evidence>
<keyword evidence="4 7" id="KW-0720">Serine protease</keyword>
<accession>A0A8C5E4M9</accession>
<evidence type="ECO:0000256" key="2">
    <source>
        <dbReference type="ARBA" id="ARBA00022729"/>
    </source>
</evidence>
<dbReference type="InterPro" id="IPR018114">
    <property type="entry name" value="TRYPSIN_HIS"/>
</dbReference>
<feature type="domain" description="Peptidase S1" evidence="8">
    <location>
        <begin position="30"/>
        <end position="260"/>
    </location>
</feature>
<evidence type="ECO:0000256" key="3">
    <source>
        <dbReference type="ARBA" id="ARBA00022801"/>
    </source>
</evidence>
<dbReference type="Gene3D" id="2.40.10.10">
    <property type="entry name" value="Trypsin-like serine proteases"/>
    <property type="match status" value="1"/>
</dbReference>
<dbReference type="SUPFAM" id="SSF50494">
    <property type="entry name" value="Trypsin-like serine proteases"/>
    <property type="match status" value="1"/>
</dbReference>
<reference evidence="9" key="2">
    <citation type="submission" date="2025-08" db="UniProtKB">
        <authorList>
            <consortium name="Ensembl"/>
        </authorList>
    </citation>
    <scope>IDENTIFICATION</scope>
</reference>
<keyword evidence="10" id="KW-1185">Reference proteome</keyword>
<evidence type="ECO:0000256" key="4">
    <source>
        <dbReference type="ARBA" id="ARBA00022825"/>
    </source>
</evidence>
<evidence type="ECO:0000256" key="6">
    <source>
        <dbReference type="ARBA" id="ARBA00023180"/>
    </source>
</evidence>